<accession>A0A1H7QY19</accession>
<sequence length="199" mass="22935">MIPPEYFKKVCWYAQRKGILFAPAEFDIIKSYTIHELLPPNTVIMEQGKTVKALYFLNSGIARLYRMHNGLDYTLGIISVNDFLSTPLYLLNGELSSCALESLTEIDVLMWDRLGVEAMKRQIPRMYDMELVIMDRLLNWIQDSQIDAVCMTAEERYQKILAEQPEVIQQIPLKYIASLLGIHQDSLSRIRKSLSQKGS</sequence>
<gene>
    <name evidence="2" type="ORF">SAMN05421740_106167</name>
</gene>
<proteinExistence type="predicted"/>
<reference evidence="3" key="1">
    <citation type="submission" date="2016-10" db="EMBL/GenBank/DDBJ databases">
        <authorList>
            <person name="Varghese N."/>
            <person name="Submissions S."/>
        </authorList>
    </citation>
    <scope>NUCLEOTIDE SEQUENCE [LARGE SCALE GENOMIC DNA]</scope>
    <source>
        <strain evidence="3">Jip14</strain>
    </source>
</reference>
<dbReference type="GO" id="GO:0016301">
    <property type="term" value="F:kinase activity"/>
    <property type="evidence" value="ECO:0007669"/>
    <property type="project" value="UniProtKB-KW"/>
</dbReference>
<dbReference type="Proteomes" id="UP000198916">
    <property type="component" value="Unassembled WGS sequence"/>
</dbReference>
<dbReference type="CDD" id="cd00038">
    <property type="entry name" value="CAP_ED"/>
    <property type="match status" value="1"/>
</dbReference>
<evidence type="ECO:0000259" key="1">
    <source>
        <dbReference type="PROSITE" id="PS50042"/>
    </source>
</evidence>
<dbReference type="InterPro" id="IPR014710">
    <property type="entry name" value="RmlC-like_jellyroll"/>
</dbReference>
<dbReference type="STRING" id="332977.SAMN05421740_106167"/>
<feature type="domain" description="Cyclic nucleotide-binding" evidence="1">
    <location>
        <begin position="27"/>
        <end position="113"/>
    </location>
</feature>
<keyword evidence="2" id="KW-0418">Kinase</keyword>
<name>A0A1H7QY19_9SPHI</name>
<dbReference type="SUPFAM" id="SSF51206">
    <property type="entry name" value="cAMP-binding domain-like"/>
    <property type="match status" value="1"/>
</dbReference>
<keyword evidence="2" id="KW-0808">Transferase</keyword>
<keyword evidence="3" id="KW-1185">Reference proteome</keyword>
<dbReference type="EMBL" id="FNZR01000006">
    <property type="protein sequence ID" value="SEL52749.1"/>
    <property type="molecule type" value="Genomic_DNA"/>
</dbReference>
<dbReference type="Gene3D" id="2.60.120.10">
    <property type="entry name" value="Jelly Rolls"/>
    <property type="match status" value="1"/>
</dbReference>
<dbReference type="AlphaFoldDB" id="A0A1H7QY19"/>
<evidence type="ECO:0000313" key="3">
    <source>
        <dbReference type="Proteomes" id="UP000198916"/>
    </source>
</evidence>
<dbReference type="RefSeq" id="WP_090606739.1">
    <property type="nucleotide sequence ID" value="NZ_FNZR01000006.1"/>
</dbReference>
<protein>
    <submittedName>
        <fullName evidence="2">cAMP-binding domain of CRP or a regulatory subunit of cAMP-dependent protein kinases</fullName>
    </submittedName>
</protein>
<dbReference type="InterPro" id="IPR000595">
    <property type="entry name" value="cNMP-bd_dom"/>
</dbReference>
<organism evidence="2 3">
    <name type="scientific">Parapedobacter koreensis</name>
    <dbReference type="NCBI Taxonomy" id="332977"/>
    <lineage>
        <taxon>Bacteria</taxon>
        <taxon>Pseudomonadati</taxon>
        <taxon>Bacteroidota</taxon>
        <taxon>Sphingobacteriia</taxon>
        <taxon>Sphingobacteriales</taxon>
        <taxon>Sphingobacteriaceae</taxon>
        <taxon>Parapedobacter</taxon>
    </lineage>
</organism>
<dbReference type="OrthoDB" id="758145at2"/>
<evidence type="ECO:0000313" key="2">
    <source>
        <dbReference type="EMBL" id="SEL52749.1"/>
    </source>
</evidence>
<dbReference type="Pfam" id="PF00027">
    <property type="entry name" value="cNMP_binding"/>
    <property type="match status" value="1"/>
</dbReference>
<dbReference type="InterPro" id="IPR018490">
    <property type="entry name" value="cNMP-bd_dom_sf"/>
</dbReference>
<dbReference type="PROSITE" id="PS50042">
    <property type="entry name" value="CNMP_BINDING_3"/>
    <property type="match status" value="1"/>
</dbReference>